<dbReference type="Proteomes" id="UP000297963">
    <property type="component" value="Unassembled WGS sequence"/>
</dbReference>
<dbReference type="EMBL" id="SOFE01000023">
    <property type="protein sequence ID" value="TFB82756.1"/>
    <property type="molecule type" value="Genomic_DNA"/>
</dbReference>
<protein>
    <submittedName>
        <fullName evidence="1">Uncharacterized protein</fullName>
    </submittedName>
</protein>
<evidence type="ECO:0000313" key="2">
    <source>
        <dbReference type="Proteomes" id="UP000297963"/>
    </source>
</evidence>
<reference evidence="1 2" key="1">
    <citation type="submission" date="2019-03" db="EMBL/GenBank/DDBJ databases">
        <title>Genomics of glacier-inhabiting Cryobacterium strains.</title>
        <authorList>
            <person name="Liu Q."/>
            <person name="Xin Y.-H."/>
        </authorList>
    </citation>
    <scope>NUCLEOTIDE SEQUENCE [LARGE SCALE GENOMIC DNA]</scope>
    <source>
        <strain evidence="1 2">Hh34</strain>
    </source>
</reference>
<evidence type="ECO:0000313" key="1">
    <source>
        <dbReference type="EMBL" id="TFB82756.1"/>
    </source>
</evidence>
<accession>A0A4R8VJD9</accession>
<organism evidence="1 2">
    <name type="scientific">Cryobacterium levicorallinum</name>
    <dbReference type="NCBI Taxonomy" id="995038"/>
    <lineage>
        <taxon>Bacteria</taxon>
        <taxon>Bacillati</taxon>
        <taxon>Actinomycetota</taxon>
        <taxon>Actinomycetes</taxon>
        <taxon>Micrococcales</taxon>
        <taxon>Microbacteriaceae</taxon>
        <taxon>Cryobacterium</taxon>
    </lineage>
</organism>
<sequence length="78" mass="8915">MDAEIENRARAGHGKTREPVEALVMRLAMQEVIEHVPTTRLTIEDARSAVRVAMLRIRMPFQVRSDAVDDRVHRGPVR</sequence>
<dbReference type="AlphaFoldDB" id="A0A4R8VJD9"/>
<name>A0A4R8VJD9_9MICO</name>
<gene>
    <name evidence="1" type="ORF">E3O11_12870</name>
</gene>
<comment type="caution">
    <text evidence="1">The sequence shown here is derived from an EMBL/GenBank/DDBJ whole genome shotgun (WGS) entry which is preliminary data.</text>
</comment>
<dbReference type="RefSeq" id="WP_092449047.1">
    <property type="nucleotide sequence ID" value="NZ_BKAC01000004.1"/>
</dbReference>
<proteinExistence type="predicted"/>